<evidence type="ECO:0000313" key="3">
    <source>
        <dbReference type="Proteomes" id="UP000635071"/>
    </source>
</evidence>
<sequence length="748" mass="79421">MDRYLVTAAGYRPLEHFSVVNLAPSISARYCARLLAVLGADVLQPESEADARLGYGGAAGEAFGRWLDQGKRLVARPDAEAAADRLSGPLAIVIVDGPPAPTTATMPLVLDISAFGHDGPYAGWCVSAPLLQALSGTSYNFGPRGGAPLLAQGYAAEIISGTVAFIAAVGAAFGRLRGHSTQRVEISDFESTLCFAEISAIDPAGRGQASSRLGVNRFVPTYPCGVFRSNDGWIGITALTPAQWTTLCELIEQPAMAADPRMATTISRLAHADLVDAMLTAPLRTRTTAQWVETGIRLRLPFAPVHDHQGLLAEPMWRDRASFATFGGGSLRAPMLPFRVAAHGQRGEAVPPMPPHAAGPLAGIRVVDFTMGWAGPLTTRHLGDLGADVIKIESEAFPDWWRGWERDDHSVPPASEIKLPFMAVNRNKRGISLDLRSATGLAHAKLLIATADIVIDNFAPGTLDRLGLGPAEQQSLRPGVISIAMGAFGAVGPLSGIRGYGSTVEQASGLPFMNGFEDWPPTMQHVAYGDPVAGLYGAVAALAALHGRERLGGAAIDLSQVECLFQLGADAFIAVQLSDAPVPRRGSRRAAIAPCGAFPCIGANEWIAVAVDDESAWQKLCGLLDRSDWAVDPALSSATGRNIRADDIEAAVARWTCKRSQSDAVCLLQAAGVGAVPLLRGSDPIDDPHLTARDFWWRVDRVHIGRHWQAAPPYRLDGRRPPIRRVPPVLGEHTDEVLAEVGVTPSAA</sequence>
<dbReference type="Proteomes" id="UP000635071">
    <property type="component" value="Unassembled WGS sequence"/>
</dbReference>
<dbReference type="InterPro" id="IPR003673">
    <property type="entry name" value="CoA-Trfase_fam_III"/>
</dbReference>
<dbReference type="PANTHER" id="PTHR48207">
    <property type="entry name" value="SUCCINATE--HYDROXYMETHYLGLUTARATE COA-TRANSFERASE"/>
    <property type="match status" value="1"/>
</dbReference>
<dbReference type="SUPFAM" id="SSF89796">
    <property type="entry name" value="CoA-transferase family III (CaiB/BaiF)"/>
    <property type="match status" value="2"/>
</dbReference>
<gene>
    <name evidence="2" type="ORF">GCM10011529_06090</name>
</gene>
<reference evidence="2" key="2">
    <citation type="submission" date="2020-09" db="EMBL/GenBank/DDBJ databases">
        <authorList>
            <person name="Sun Q."/>
            <person name="Zhou Y."/>
        </authorList>
    </citation>
    <scope>NUCLEOTIDE SEQUENCE</scope>
    <source>
        <strain evidence="2">CGMCC 1.15519</strain>
    </source>
</reference>
<proteinExistence type="predicted"/>
<dbReference type="AlphaFoldDB" id="A0A916ZKL1"/>
<dbReference type="InterPro" id="IPR023606">
    <property type="entry name" value="CoA-Trfase_III_dom_1_sf"/>
</dbReference>
<dbReference type="RefSeq" id="WP_188761469.1">
    <property type="nucleotide sequence ID" value="NZ_BMJM01000002.1"/>
</dbReference>
<evidence type="ECO:0000313" key="2">
    <source>
        <dbReference type="EMBL" id="GGE02435.1"/>
    </source>
</evidence>
<dbReference type="InterPro" id="IPR050483">
    <property type="entry name" value="CoA-transferase_III_domain"/>
</dbReference>
<evidence type="ECO:0000256" key="1">
    <source>
        <dbReference type="ARBA" id="ARBA00022679"/>
    </source>
</evidence>
<dbReference type="EMBL" id="BMJM01000002">
    <property type="protein sequence ID" value="GGE02435.1"/>
    <property type="molecule type" value="Genomic_DNA"/>
</dbReference>
<accession>A0A916ZKL1</accession>
<protein>
    <submittedName>
        <fullName evidence="2">CoA transferase</fullName>
    </submittedName>
</protein>
<dbReference type="GO" id="GO:0008410">
    <property type="term" value="F:CoA-transferase activity"/>
    <property type="evidence" value="ECO:0007669"/>
    <property type="project" value="TreeGrafter"/>
</dbReference>
<dbReference type="Gene3D" id="3.30.1540.10">
    <property type="entry name" value="formyl-coa transferase, domain 3"/>
    <property type="match status" value="2"/>
</dbReference>
<dbReference type="PANTHER" id="PTHR48207:SF3">
    <property type="entry name" value="SUCCINATE--HYDROXYMETHYLGLUTARATE COA-TRANSFERASE"/>
    <property type="match status" value="1"/>
</dbReference>
<dbReference type="Pfam" id="PF02515">
    <property type="entry name" value="CoA_transf_3"/>
    <property type="match status" value="2"/>
</dbReference>
<dbReference type="Gene3D" id="3.40.50.10540">
    <property type="entry name" value="Crotonobetainyl-coa:carnitine coa-transferase, domain 1"/>
    <property type="match status" value="3"/>
</dbReference>
<reference evidence="2" key="1">
    <citation type="journal article" date="2014" name="Int. J. Syst. Evol. Microbiol.">
        <title>Complete genome sequence of Corynebacterium casei LMG S-19264T (=DSM 44701T), isolated from a smear-ripened cheese.</title>
        <authorList>
            <consortium name="US DOE Joint Genome Institute (JGI-PGF)"/>
            <person name="Walter F."/>
            <person name="Albersmeier A."/>
            <person name="Kalinowski J."/>
            <person name="Ruckert C."/>
        </authorList>
    </citation>
    <scope>NUCLEOTIDE SEQUENCE</scope>
    <source>
        <strain evidence="2">CGMCC 1.15519</strain>
    </source>
</reference>
<comment type="caution">
    <text evidence="2">The sequence shown here is derived from an EMBL/GenBank/DDBJ whole genome shotgun (WGS) entry which is preliminary data.</text>
</comment>
<name>A0A916ZKL1_9SPHN</name>
<dbReference type="InterPro" id="IPR044855">
    <property type="entry name" value="CoA-Trfase_III_dom3_sf"/>
</dbReference>
<keyword evidence="1 2" id="KW-0808">Transferase</keyword>
<organism evidence="2 3">
    <name type="scientific">Sandarakinorhabdus glacialis</name>
    <dbReference type="NCBI Taxonomy" id="1614636"/>
    <lineage>
        <taxon>Bacteria</taxon>
        <taxon>Pseudomonadati</taxon>
        <taxon>Pseudomonadota</taxon>
        <taxon>Alphaproteobacteria</taxon>
        <taxon>Sphingomonadales</taxon>
        <taxon>Sphingosinicellaceae</taxon>
        <taxon>Sandarakinorhabdus</taxon>
    </lineage>
</organism>
<keyword evidence="3" id="KW-1185">Reference proteome</keyword>